<feature type="region of interest" description="Disordered" evidence="1">
    <location>
        <begin position="74"/>
        <end position="128"/>
    </location>
</feature>
<evidence type="ECO:0000313" key="4">
    <source>
        <dbReference type="Proteomes" id="UP001530400"/>
    </source>
</evidence>
<accession>A0ABD3NKJ4</accession>
<keyword evidence="4" id="KW-1185">Reference proteome</keyword>
<organism evidence="3 4">
    <name type="scientific">Cyclotella atomus</name>
    <dbReference type="NCBI Taxonomy" id="382360"/>
    <lineage>
        <taxon>Eukaryota</taxon>
        <taxon>Sar</taxon>
        <taxon>Stramenopiles</taxon>
        <taxon>Ochrophyta</taxon>
        <taxon>Bacillariophyta</taxon>
        <taxon>Coscinodiscophyceae</taxon>
        <taxon>Thalassiosirophycidae</taxon>
        <taxon>Stephanodiscales</taxon>
        <taxon>Stephanodiscaceae</taxon>
        <taxon>Cyclotella</taxon>
    </lineage>
</organism>
<dbReference type="Proteomes" id="UP001530400">
    <property type="component" value="Unassembled WGS sequence"/>
</dbReference>
<reference evidence="3 4" key="1">
    <citation type="submission" date="2024-10" db="EMBL/GenBank/DDBJ databases">
        <title>Updated reference genomes for cyclostephanoid diatoms.</title>
        <authorList>
            <person name="Roberts W.R."/>
            <person name="Alverson A.J."/>
        </authorList>
    </citation>
    <scope>NUCLEOTIDE SEQUENCE [LARGE SCALE GENOMIC DNA]</scope>
    <source>
        <strain evidence="3 4">AJA010-31</strain>
    </source>
</reference>
<gene>
    <name evidence="3" type="ORF">ACHAWO_000781</name>
</gene>
<sequence>MRTLTQALDARPSTATSKDLGDFLTVLVDGAVMSLSKAALLLAVAITGYDEFSWCLYAMNSLLNFILQTSTPTMKPTAAPAVHPTTKSPSLPPTNTPSQHPSLTPSNEPTTKKPSDKPTSKSPTASPTDSGVVISFTLMGDIPYWTSDRYFLNKQLPDLDPASMEYPYKFILHVGDMKSGQTTCTSESYSDVADIFAHSSNTAHYDPRNVFFLLAIVGLPMVFTVGIDSMIPSGGYPDCLCWGKSSSCLNKQLQDLDPDPASMEYSYKFILHVGDIKSALMRLMNNFGNGRKTHGGNVGANPYPSGFGTFSDPQIRATLEYDWQDNSGSSAYYQTSASNFVFFYNNPLFAGINQVGGKVGDEGIRV</sequence>
<feature type="transmembrane region" description="Helical" evidence="2">
    <location>
        <begin position="210"/>
        <end position="231"/>
    </location>
</feature>
<keyword evidence="2" id="KW-1133">Transmembrane helix</keyword>
<evidence type="ECO:0000256" key="1">
    <source>
        <dbReference type="SAM" id="MobiDB-lite"/>
    </source>
</evidence>
<proteinExistence type="predicted"/>
<feature type="compositionally biased region" description="Basic and acidic residues" evidence="1">
    <location>
        <begin position="110"/>
        <end position="119"/>
    </location>
</feature>
<dbReference type="AlphaFoldDB" id="A0ABD3NKJ4"/>
<evidence type="ECO:0000313" key="3">
    <source>
        <dbReference type="EMBL" id="KAL3775101.1"/>
    </source>
</evidence>
<comment type="caution">
    <text evidence="3">The sequence shown here is derived from an EMBL/GenBank/DDBJ whole genome shotgun (WGS) entry which is preliminary data.</text>
</comment>
<keyword evidence="2" id="KW-0812">Transmembrane</keyword>
<keyword evidence="2" id="KW-0472">Membrane</keyword>
<feature type="compositionally biased region" description="Polar residues" evidence="1">
    <location>
        <begin position="96"/>
        <end position="108"/>
    </location>
</feature>
<evidence type="ECO:0000256" key="2">
    <source>
        <dbReference type="SAM" id="Phobius"/>
    </source>
</evidence>
<dbReference type="EMBL" id="JALLPJ020001167">
    <property type="protein sequence ID" value="KAL3775101.1"/>
    <property type="molecule type" value="Genomic_DNA"/>
</dbReference>
<name>A0ABD3NKJ4_9STRA</name>
<protein>
    <submittedName>
        <fullName evidence="3">Uncharacterized protein</fullName>
    </submittedName>
</protein>